<dbReference type="PRINTS" id="PR00260">
    <property type="entry name" value="CHEMTRNSDUCR"/>
</dbReference>
<sequence>MNAIRHLKLSHRFSILIAVFAVGFLLYGAWSFKTIGELKVNGPVYQRIVQGKDLIADVLPPPEYIIESYLVSMQLERATGKPEQDALVDRLKTLKSEYDARHEFWLKETLEPELAELFLKQAHQPAVAFYAAAFNEFIPAMQKNDGQAATAAMAKMNREYEAHRKAVDQVVQITTARNAADEAQARERIESANALLLAILAASLGAAVAVAAVIMRGLLAELGGEPRYAAEITRKIAAGDLTMKVEVKDGDRDSLLHSMKSMQEVLAQIVANIKTAVDCVSTGSHQIASGNVDLSTRTEEQANSLDASVTSMQKLNHIIKQNADHGLHANRLAMSASEVALKGGNVVSQVVETMESINASSKKIADIIGVIDGIAFQTNILALNAAVEAARAGEQGKGFAVVAAEVRQLAQRSAAAAREIKNLIGDSVDKVDTGAKLVDQAGATMGEILASVKHVSDIIGEITAAGQAQSTGIDQISHAINVMDEATQQNAALVEEAAAAAESLKDQAASLAQLVSVFKVDEARVARATPLAAVLT</sequence>
<keyword evidence="5" id="KW-0175">Coiled coil</keyword>
<dbReference type="PANTHER" id="PTHR43531">
    <property type="entry name" value="PROTEIN ICFG"/>
    <property type="match status" value="1"/>
</dbReference>
<dbReference type="FunFam" id="1.10.287.950:FF:000001">
    <property type="entry name" value="Methyl-accepting chemotaxis sensory transducer"/>
    <property type="match status" value="1"/>
</dbReference>
<dbReference type="PANTHER" id="PTHR43531:SF14">
    <property type="entry name" value="METHYL-ACCEPTING CHEMOTAXIS PROTEIN I-RELATED"/>
    <property type="match status" value="1"/>
</dbReference>
<evidence type="ECO:0000256" key="2">
    <source>
        <dbReference type="ARBA" id="ARBA00022481"/>
    </source>
</evidence>
<gene>
    <name evidence="8" type="ORF">D3870_13310</name>
</gene>
<evidence type="ECO:0000313" key="8">
    <source>
        <dbReference type="EMBL" id="RJG06849.1"/>
    </source>
</evidence>
<dbReference type="SMART" id="SM00283">
    <property type="entry name" value="MA"/>
    <property type="match status" value="1"/>
</dbReference>
<keyword evidence="6" id="KW-1133">Transmembrane helix</keyword>
<feature type="coiled-coil region" evidence="5">
    <location>
        <begin position="483"/>
        <end position="514"/>
    </location>
</feature>
<dbReference type="PROSITE" id="PS50111">
    <property type="entry name" value="CHEMOTAXIS_TRANSDUC_2"/>
    <property type="match status" value="1"/>
</dbReference>
<dbReference type="CDD" id="cd11386">
    <property type="entry name" value="MCP_signal"/>
    <property type="match status" value="1"/>
</dbReference>
<comment type="caution">
    <text evidence="8">The sequence shown here is derived from an EMBL/GenBank/DDBJ whole genome shotgun (WGS) entry which is preliminary data.</text>
</comment>
<dbReference type="Gene3D" id="1.10.287.950">
    <property type="entry name" value="Methyl-accepting chemotaxis protein"/>
    <property type="match status" value="1"/>
</dbReference>
<dbReference type="OrthoDB" id="8576332at2"/>
<dbReference type="EMBL" id="QYUN01000002">
    <property type="protein sequence ID" value="RJG06849.1"/>
    <property type="molecule type" value="Genomic_DNA"/>
</dbReference>
<dbReference type="SUPFAM" id="SSF58104">
    <property type="entry name" value="Methyl-accepting chemotaxis protein (MCP) signaling domain"/>
    <property type="match status" value="1"/>
</dbReference>
<dbReference type="InterPro" id="IPR051310">
    <property type="entry name" value="MCP_chemotaxis"/>
</dbReference>
<comment type="similarity">
    <text evidence="3">Belongs to the methyl-accepting chemotaxis (MCP) protein family.</text>
</comment>
<evidence type="ECO:0000256" key="3">
    <source>
        <dbReference type="ARBA" id="ARBA00029447"/>
    </source>
</evidence>
<dbReference type="AlphaFoldDB" id="A0A418X322"/>
<evidence type="ECO:0000256" key="5">
    <source>
        <dbReference type="SAM" id="Coils"/>
    </source>
</evidence>
<accession>A0A418X322</accession>
<dbReference type="InterPro" id="IPR004089">
    <property type="entry name" value="MCPsignal_dom"/>
</dbReference>
<evidence type="ECO:0000256" key="6">
    <source>
        <dbReference type="SAM" id="Phobius"/>
    </source>
</evidence>
<comment type="subcellular location">
    <subcellularLocation>
        <location evidence="1">Membrane</location>
    </subcellularLocation>
</comment>
<dbReference type="InterPro" id="IPR004090">
    <property type="entry name" value="Chemotax_Me-accpt_rcpt"/>
</dbReference>
<organism evidence="8 9">
    <name type="scientific">Noviherbaspirillum cavernae</name>
    <dbReference type="NCBI Taxonomy" id="2320862"/>
    <lineage>
        <taxon>Bacteria</taxon>
        <taxon>Pseudomonadati</taxon>
        <taxon>Pseudomonadota</taxon>
        <taxon>Betaproteobacteria</taxon>
        <taxon>Burkholderiales</taxon>
        <taxon>Oxalobacteraceae</taxon>
        <taxon>Noviherbaspirillum</taxon>
    </lineage>
</organism>
<dbReference type="Pfam" id="PF00015">
    <property type="entry name" value="MCPsignal"/>
    <property type="match status" value="1"/>
</dbReference>
<proteinExistence type="inferred from homology"/>
<dbReference type="GO" id="GO:0006935">
    <property type="term" value="P:chemotaxis"/>
    <property type="evidence" value="ECO:0007669"/>
    <property type="project" value="InterPro"/>
</dbReference>
<evidence type="ECO:0000259" key="7">
    <source>
        <dbReference type="PROSITE" id="PS50111"/>
    </source>
</evidence>
<dbReference type="GO" id="GO:0005886">
    <property type="term" value="C:plasma membrane"/>
    <property type="evidence" value="ECO:0007669"/>
    <property type="project" value="TreeGrafter"/>
</dbReference>
<evidence type="ECO:0000313" key="9">
    <source>
        <dbReference type="Proteomes" id="UP000285190"/>
    </source>
</evidence>
<dbReference type="Proteomes" id="UP000285190">
    <property type="component" value="Unassembled WGS sequence"/>
</dbReference>
<reference evidence="8 9" key="1">
    <citation type="submission" date="2018-09" db="EMBL/GenBank/DDBJ databases">
        <authorList>
            <person name="Zhu H."/>
        </authorList>
    </citation>
    <scope>NUCLEOTIDE SEQUENCE [LARGE SCALE GENOMIC DNA]</scope>
    <source>
        <strain evidence="8 9">K2R10-39</strain>
    </source>
</reference>
<feature type="domain" description="Methyl-accepting transducer" evidence="7">
    <location>
        <begin position="276"/>
        <end position="505"/>
    </location>
</feature>
<keyword evidence="4" id="KW-0807">Transducer</keyword>
<name>A0A418X322_9BURK</name>
<keyword evidence="6" id="KW-0472">Membrane</keyword>
<evidence type="ECO:0000256" key="1">
    <source>
        <dbReference type="ARBA" id="ARBA00004370"/>
    </source>
</evidence>
<keyword evidence="6" id="KW-0812">Transmembrane</keyword>
<keyword evidence="9" id="KW-1185">Reference proteome</keyword>
<protein>
    <submittedName>
        <fullName evidence="8">Methyl-accepting chemotaxis protein</fullName>
    </submittedName>
</protein>
<feature type="transmembrane region" description="Helical" evidence="6">
    <location>
        <begin position="194"/>
        <end position="219"/>
    </location>
</feature>
<dbReference type="GO" id="GO:0004888">
    <property type="term" value="F:transmembrane signaling receptor activity"/>
    <property type="evidence" value="ECO:0007669"/>
    <property type="project" value="InterPro"/>
</dbReference>
<dbReference type="GO" id="GO:0007165">
    <property type="term" value="P:signal transduction"/>
    <property type="evidence" value="ECO:0007669"/>
    <property type="project" value="UniProtKB-KW"/>
</dbReference>
<evidence type="ECO:0000256" key="4">
    <source>
        <dbReference type="PROSITE-ProRule" id="PRU00284"/>
    </source>
</evidence>
<dbReference type="RefSeq" id="WP_119739792.1">
    <property type="nucleotide sequence ID" value="NZ_QYUN01000002.1"/>
</dbReference>
<keyword evidence="2" id="KW-0488">Methylation</keyword>